<dbReference type="Pfam" id="PF00090">
    <property type="entry name" value="TSP_1"/>
    <property type="match status" value="1"/>
</dbReference>
<keyword evidence="2" id="KW-0812">Transmembrane</keyword>
<dbReference type="AlphaFoldDB" id="B0WY71"/>
<evidence type="ECO:0000313" key="10">
    <source>
        <dbReference type="Proteomes" id="UP000002320"/>
    </source>
</evidence>
<proteinExistence type="predicted"/>
<sequence>MLDVAADNGMPLASTVDGGWGSWGPWTDCKCPGHPKQGQKRTRVCNNPLPLNSGAPCVGHNTETTPDCLPCTGK</sequence>
<evidence type="ECO:0000256" key="2">
    <source>
        <dbReference type="ARBA" id="ARBA00022692"/>
    </source>
</evidence>
<evidence type="ECO:0000256" key="3">
    <source>
        <dbReference type="ARBA" id="ARBA00022737"/>
    </source>
</evidence>
<evidence type="ECO:0000256" key="4">
    <source>
        <dbReference type="ARBA" id="ARBA00022989"/>
    </source>
</evidence>
<accession>B0WY71</accession>
<keyword evidence="6" id="KW-1015">Disulfide bond</keyword>
<reference evidence="8" key="1">
    <citation type="submission" date="2007-03" db="EMBL/GenBank/DDBJ databases">
        <title>Annotation of Culex pipiens quinquefasciatus.</title>
        <authorList>
            <consortium name="The Broad Institute Genome Sequencing Platform"/>
            <person name="Atkinson P.W."/>
            <person name="Hemingway J."/>
            <person name="Christensen B.M."/>
            <person name="Higgs S."/>
            <person name="Kodira C."/>
            <person name="Hannick L."/>
            <person name="Megy K."/>
            <person name="O'Leary S."/>
            <person name="Pearson M."/>
            <person name="Haas B.J."/>
            <person name="Mauceli E."/>
            <person name="Wortman J.R."/>
            <person name="Lee N.H."/>
            <person name="Guigo R."/>
            <person name="Stanke M."/>
            <person name="Alvarado L."/>
            <person name="Amedeo P."/>
            <person name="Antoine C.H."/>
            <person name="Arensburger P."/>
            <person name="Bidwell S.L."/>
            <person name="Crawford M."/>
            <person name="Camaro F."/>
            <person name="Devon K."/>
            <person name="Engels R."/>
            <person name="Hammond M."/>
            <person name="Howarth C."/>
            <person name="Koehrsen M."/>
            <person name="Lawson D."/>
            <person name="Montgomery P."/>
            <person name="Nene V."/>
            <person name="Nusbaum C."/>
            <person name="Puiu D."/>
            <person name="Romero-Severson J."/>
            <person name="Severson D.W."/>
            <person name="Shumway M."/>
            <person name="Sisk P."/>
            <person name="Stolte C."/>
            <person name="Zeng Q."/>
            <person name="Eisenstadt E."/>
            <person name="Fraser-Liggett C."/>
            <person name="Strausberg R."/>
            <person name="Galagan J."/>
            <person name="Birren B."/>
            <person name="Collins F.H."/>
        </authorList>
    </citation>
    <scope>NUCLEOTIDE SEQUENCE [LARGE SCALE GENOMIC DNA]</scope>
    <source>
        <strain evidence="8">JHB</strain>
    </source>
</reference>
<dbReference type="VEuPathDB" id="VectorBase:CPIJ012104"/>
<dbReference type="Gene3D" id="2.20.100.10">
    <property type="entry name" value="Thrombospondin type-1 (TSP1) repeat"/>
    <property type="match status" value="1"/>
</dbReference>
<dbReference type="STRING" id="7176.B0WY71"/>
<dbReference type="PROSITE" id="PS50092">
    <property type="entry name" value="TSP1"/>
    <property type="match status" value="1"/>
</dbReference>
<gene>
    <name evidence="9" type="primary">6044916</name>
    <name evidence="8" type="ORF">CpipJ_CPIJ012104</name>
</gene>
<keyword evidence="7" id="KW-0325">Glycoprotein</keyword>
<dbReference type="GO" id="GO:0016020">
    <property type="term" value="C:membrane"/>
    <property type="evidence" value="ECO:0007669"/>
    <property type="project" value="UniProtKB-SubCell"/>
</dbReference>
<keyword evidence="5" id="KW-0472">Membrane</keyword>
<evidence type="ECO:0000313" key="8">
    <source>
        <dbReference type="EMBL" id="EDS36948.1"/>
    </source>
</evidence>
<dbReference type="InterPro" id="IPR036383">
    <property type="entry name" value="TSP1_rpt_sf"/>
</dbReference>
<evidence type="ECO:0000256" key="6">
    <source>
        <dbReference type="ARBA" id="ARBA00023157"/>
    </source>
</evidence>
<evidence type="ECO:0000256" key="5">
    <source>
        <dbReference type="ARBA" id="ARBA00023136"/>
    </source>
</evidence>
<dbReference type="eggNOG" id="KOG1480">
    <property type="taxonomic scope" value="Eukaryota"/>
</dbReference>
<dbReference type="InterPro" id="IPR000884">
    <property type="entry name" value="TSP1_rpt"/>
</dbReference>
<dbReference type="EMBL" id="DS232183">
    <property type="protein sequence ID" value="EDS36948.1"/>
    <property type="molecule type" value="Genomic_DNA"/>
</dbReference>
<dbReference type="HOGENOM" id="CLU_2690275_0_0_1"/>
<keyword evidence="4" id="KW-1133">Transmembrane helix</keyword>
<evidence type="ECO:0000313" key="9">
    <source>
        <dbReference type="EnsemblMetazoa" id="CPIJ012104-PA"/>
    </source>
</evidence>
<name>B0WY71_CULQU</name>
<dbReference type="EnsemblMetazoa" id="CPIJ012104-RA">
    <property type="protein sequence ID" value="CPIJ012104-PA"/>
    <property type="gene ID" value="CPIJ012104"/>
</dbReference>
<protein>
    <submittedName>
        <fullName evidence="8 9">Netrin receptor</fullName>
    </submittedName>
</protein>
<keyword evidence="8" id="KW-0675">Receptor</keyword>
<dbReference type="Proteomes" id="UP000002320">
    <property type="component" value="Unassembled WGS sequence"/>
</dbReference>
<evidence type="ECO:0000256" key="1">
    <source>
        <dbReference type="ARBA" id="ARBA00004167"/>
    </source>
</evidence>
<dbReference type="InParanoid" id="B0WY71"/>
<dbReference type="SUPFAM" id="SSF82895">
    <property type="entry name" value="TSP-1 type 1 repeat"/>
    <property type="match status" value="1"/>
</dbReference>
<keyword evidence="3" id="KW-0677">Repeat</keyword>
<evidence type="ECO:0000256" key="7">
    <source>
        <dbReference type="ARBA" id="ARBA00023180"/>
    </source>
</evidence>
<comment type="subcellular location">
    <subcellularLocation>
        <location evidence="1">Membrane</location>
        <topology evidence="1">Single-pass membrane protein</topology>
    </subcellularLocation>
</comment>
<dbReference type="KEGG" id="cqu:CpipJ_CPIJ012104"/>
<dbReference type="FunFam" id="2.20.100.10:FF:000021">
    <property type="entry name" value="semaphorin-5B isoform X1"/>
    <property type="match status" value="1"/>
</dbReference>
<dbReference type="GO" id="GO:0007399">
    <property type="term" value="P:nervous system development"/>
    <property type="evidence" value="ECO:0007669"/>
    <property type="project" value="UniProtKB-ARBA"/>
</dbReference>
<keyword evidence="10" id="KW-1185">Reference proteome</keyword>
<organism>
    <name type="scientific">Culex quinquefasciatus</name>
    <name type="common">Southern house mosquito</name>
    <name type="synonym">Culex pungens</name>
    <dbReference type="NCBI Taxonomy" id="7176"/>
    <lineage>
        <taxon>Eukaryota</taxon>
        <taxon>Metazoa</taxon>
        <taxon>Ecdysozoa</taxon>
        <taxon>Arthropoda</taxon>
        <taxon>Hexapoda</taxon>
        <taxon>Insecta</taxon>
        <taxon>Pterygota</taxon>
        <taxon>Neoptera</taxon>
        <taxon>Endopterygota</taxon>
        <taxon>Diptera</taxon>
        <taxon>Nematocera</taxon>
        <taxon>Culicoidea</taxon>
        <taxon>Culicidae</taxon>
        <taxon>Culicinae</taxon>
        <taxon>Culicini</taxon>
        <taxon>Culex</taxon>
        <taxon>Culex</taxon>
    </lineage>
</organism>
<reference evidence="9" key="2">
    <citation type="submission" date="2021-02" db="UniProtKB">
        <authorList>
            <consortium name="EnsemblMetazoa"/>
        </authorList>
    </citation>
    <scope>IDENTIFICATION</scope>
    <source>
        <strain evidence="9">JHB</strain>
    </source>
</reference>